<name>A0A9J5YZL0_SOLCO</name>
<proteinExistence type="predicted"/>
<gene>
    <name evidence="2" type="ORF">H5410_026817</name>
</gene>
<comment type="caution">
    <text evidence="2">The sequence shown here is derived from an EMBL/GenBank/DDBJ whole genome shotgun (WGS) entry which is preliminary data.</text>
</comment>
<dbReference type="EMBL" id="JACXVP010000005">
    <property type="protein sequence ID" value="KAG5605325.1"/>
    <property type="molecule type" value="Genomic_DNA"/>
</dbReference>
<keyword evidence="3" id="KW-1185">Reference proteome</keyword>
<organism evidence="2 3">
    <name type="scientific">Solanum commersonii</name>
    <name type="common">Commerson's wild potato</name>
    <name type="synonym">Commerson's nightshade</name>
    <dbReference type="NCBI Taxonomy" id="4109"/>
    <lineage>
        <taxon>Eukaryota</taxon>
        <taxon>Viridiplantae</taxon>
        <taxon>Streptophyta</taxon>
        <taxon>Embryophyta</taxon>
        <taxon>Tracheophyta</taxon>
        <taxon>Spermatophyta</taxon>
        <taxon>Magnoliopsida</taxon>
        <taxon>eudicotyledons</taxon>
        <taxon>Gunneridae</taxon>
        <taxon>Pentapetalae</taxon>
        <taxon>asterids</taxon>
        <taxon>lamiids</taxon>
        <taxon>Solanales</taxon>
        <taxon>Solanaceae</taxon>
        <taxon>Solanoideae</taxon>
        <taxon>Solaneae</taxon>
        <taxon>Solanum</taxon>
    </lineage>
</organism>
<sequence length="175" mass="20387">MERWECTEDTSRHATSHYTQLNQEAARHTSEAKKGRVVLFYNLMKGLQINVGSILRQNMLKFCNNKRWHFCYDSLLTWFLRSLGLRKKCMIFSHPALLTWWIWMGHMVGMAKLQLWISGRSTTEEEMTTLPIDDDDATKDVEEEDKTEDYDNDDDYTCVGDAGMTLSRVGGKKYG</sequence>
<accession>A0A9J5YZL0</accession>
<reference evidence="2 3" key="1">
    <citation type="submission" date="2020-09" db="EMBL/GenBank/DDBJ databases">
        <title>De no assembly of potato wild relative species, Solanum commersonii.</title>
        <authorList>
            <person name="Cho K."/>
        </authorList>
    </citation>
    <scope>NUCLEOTIDE SEQUENCE [LARGE SCALE GENOMIC DNA]</scope>
    <source>
        <strain evidence="2">LZ3.2</strain>
        <tissue evidence="2">Leaf</tissue>
    </source>
</reference>
<evidence type="ECO:0000313" key="3">
    <source>
        <dbReference type="Proteomes" id="UP000824120"/>
    </source>
</evidence>
<evidence type="ECO:0000313" key="2">
    <source>
        <dbReference type="EMBL" id="KAG5605325.1"/>
    </source>
</evidence>
<dbReference type="Proteomes" id="UP000824120">
    <property type="component" value="Chromosome 5"/>
</dbReference>
<feature type="region of interest" description="Disordered" evidence="1">
    <location>
        <begin position="126"/>
        <end position="154"/>
    </location>
</feature>
<dbReference type="AlphaFoldDB" id="A0A9J5YZL0"/>
<dbReference type="OrthoDB" id="1306244at2759"/>
<protein>
    <submittedName>
        <fullName evidence="2">Uncharacterized protein</fullName>
    </submittedName>
</protein>
<evidence type="ECO:0000256" key="1">
    <source>
        <dbReference type="SAM" id="MobiDB-lite"/>
    </source>
</evidence>